<evidence type="ECO:0000313" key="3">
    <source>
        <dbReference type="EMBL" id="SDS14547.1"/>
    </source>
</evidence>
<dbReference type="PANTHER" id="PTHR19328:SF13">
    <property type="entry name" value="HIPL1 PROTEIN"/>
    <property type="match status" value="1"/>
</dbReference>
<accession>A0A1H1PU53</accession>
<organism evidence="3 4">
    <name type="scientific">Microterricola viridarii</name>
    <dbReference type="NCBI Taxonomy" id="412690"/>
    <lineage>
        <taxon>Bacteria</taxon>
        <taxon>Bacillati</taxon>
        <taxon>Actinomycetota</taxon>
        <taxon>Actinomycetes</taxon>
        <taxon>Micrococcales</taxon>
        <taxon>Microbacteriaceae</taxon>
        <taxon>Microterricola</taxon>
    </lineage>
</organism>
<dbReference type="PANTHER" id="PTHR19328">
    <property type="entry name" value="HEDGEHOG-INTERACTING PROTEIN"/>
    <property type="match status" value="1"/>
</dbReference>
<name>A0A1H1PU53_9MICO</name>
<dbReference type="Proteomes" id="UP000181956">
    <property type="component" value="Chromosome I"/>
</dbReference>
<feature type="region of interest" description="Disordered" evidence="1">
    <location>
        <begin position="31"/>
        <end position="55"/>
    </location>
</feature>
<dbReference type="SUPFAM" id="SSF50952">
    <property type="entry name" value="Soluble quinoprotein glucose dehydrogenase"/>
    <property type="match status" value="1"/>
</dbReference>
<dbReference type="InterPro" id="IPR011042">
    <property type="entry name" value="6-blade_b-propeller_TolB-like"/>
</dbReference>
<dbReference type="Pfam" id="PF07995">
    <property type="entry name" value="GSDH"/>
    <property type="match status" value="1"/>
</dbReference>
<dbReference type="AlphaFoldDB" id="A0A1H1PU53"/>
<proteinExistence type="predicted"/>
<keyword evidence="4" id="KW-1185">Reference proteome</keyword>
<sequence>MRGDGRARALLVAVLLGGLCGGLLSGCTAPAPQPTATSTPPAAPRPTASAGESARPVVVPVQPIGEPSSVATGLDAPWSILRMTAASVGADAPPVTTADGTALPEETTLISERDSGDVLELLVDGSLRVAGTVAGVAPGGEGGLLGLAARAEEADGQTGAPGTWVYAYFTGASDNRIVRMPLQGAAGSLALGPAELVASGIPRAANHDGGRIAFGPDGMLYATAGDAGNRDGAQNPDYLGGKILRMTPTGAVPAGNPFGTLVWSLGHRNPQGIGWDSRGRLWAAEFGQNTWDELNQVTPGGNYGWPVVEGAAGDARFLDPVLQWSTDEASPSGLAVVDDTVFIAALRGERLWRWVPDSGQPASPWFVGEFGRLRDVAAGPDGTLWFLSNNTDGRGSPRDGDDHLWQVALEPAG</sequence>
<dbReference type="EMBL" id="LT629742">
    <property type="protein sequence ID" value="SDS14547.1"/>
    <property type="molecule type" value="Genomic_DNA"/>
</dbReference>
<evidence type="ECO:0000313" key="4">
    <source>
        <dbReference type="Proteomes" id="UP000181956"/>
    </source>
</evidence>
<feature type="domain" description="Glucose/Sorbosone dehydrogenase" evidence="2">
    <location>
        <begin position="102"/>
        <end position="394"/>
    </location>
</feature>
<feature type="compositionally biased region" description="Low complexity" evidence="1">
    <location>
        <begin position="31"/>
        <end position="50"/>
    </location>
</feature>
<reference evidence="4" key="1">
    <citation type="submission" date="2016-10" db="EMBL/GenBank/DDBJ databases">
        <authorList>
            <person name="Varghese N."/>
            <person name="Submissions S."/>
        </authorList>
    </citation>
    <scope>NUCLEOTIDE SEQUENCE [LARGE SCALE GENOMIC DNA]</scope>
    <source>
        <strain evidence="4">DSM 21772</strain>
    </source>
</reference>
<evidence type="ECO:0000259" key="2">
    <source>
        <dbReference type="Pfam" id="PF07995"/>
    </source>
</evidence>
<dbReference type="InterPro" id="IPR012938">
    <property type="entry name" value="Glc/Sorbosone_DH"/>
</dbReference>
<dbReference type="PROSITE" id="PS51257">
    <property type="entry name" value="PROKAR_LIPOPROTEIN"/>
    <property type="match status" value="1"/>
</dbReference>
<dbReference type="InterPro" id="IPR011041">
    <property type="entry name" value="Quinoprot_gluc/sorb_DH_b-prop"/>
</dbReference>
<gene>
    <name evidence="3" type="ORF">SAMN04489834_0944</name>
</gene>
<protein>
    <submittedName>
        <fullName evidence="3">Glucose/arabinose dehydrogenase, beta-propeller fold</fullName>
    </submittedName>
</protein>
<evidence type="ECO:0000256" key="1">
    <source>
        <dbReference type="SAM" id="MobiDB-lite"/>
    </source>
</evidence>
<dbReference type="STRING" id="412690.SAMN04489834_0944"/>
<dbReference type="Gene3D" id="2.120.10.30">
    <property type="entry name" value="TolB, C-terminal domain"/>
    <property type="match status" value="1"/>
</dbReference>